<dbReference type="InParanoid" id="A0A068VLK0"/>
<gene>
    <name evidence="2" type="ORF">GSCOC_T00010938001</name>
</gene>
<evidence type="ECO:0000256" key="1">
    <source>
        <dbReference type="SAM" id="MobiDB-lite"/>
    </source>
</evidence>
<dbReference type="Proteomes" id="UP000295252">
    <property type="component" value="Unassembled WGS sequence"/>
</dbReference>
<dbReference type="PhylomeDB" id="A0A068VLK0"/>
<protein>
    <submittedName>
        <fullName evidence="2">DH200=94 genomic scaffold, scaffold_4512</fullName>
    </submittedName>
</protein>
<feature type="compositionally biased region" description="Polar residues" evidence="1">
    <location>
        <begin position="116"/>
        <end position="125"/>
    </location>
</feature>
<name>A0A068VLK0_COFCA</name>
<proteinExistence type="predicted"/>
<sequence>DEKMKGSSPLSQYATVLRERAQQRNDSITQSSVIVGERASIFGSKITDNDEQDDSVNEEGVTAFNSGWLPGSDSTTSHAEKVKEKRKRKRPQEEAAFDEDVVEELILSSDEDEDSMNSSILKKSR</sequence>
<keyword evidence="3" id="KW-1185">Reference proteome</keyword>
<evidence type="ECO:0000313" key="2">
    <source>
        <dbReference type="EMBL" id="CDP21489.1"/>
    </source>
</evidence>
<feature type="compositionally biased region" description="Acidic residues" evidence="1">
    <location>
        <begin position="95"/>
        <end position="115"/>
    </location>
</feature>
<feature type="region of interest" description="Disordered" evidence="1">
    <location>
        <begin position="64"/>
        <end position="125"/>
    </location>
</feature>
<accession>A0A068VLK0</accession>
<reference evidence="3" key="1">
    <citation type="journal article" date="2014" name="Science">
        <title>The coffee genome provides insight into the convergent evolution of caffeine biosynthesis.</title>
        <authorList>
            <person name="Denoeud F."/>
            <person name="Carretero-Paulet L."/>
            <person name="Dereeper A."/>
            <person name="Droc G."/>
            <person name="Guyot R."/>
            <person name="Pietrella M."/>
            <person name="Zheng C."/>
            <person name="Alberti A."/>
            <person name="Anthony F."/>
            <person name="Aprea G."/>
            <person name="Aury J.M."/>
            <person name="Bento P."/>
            <person name="Bernard M."/>
            <person name="Bocs S."/>
            <person name="Campa C."/>
            <person name="Cenci A."/>
            <person name="Combes M.C."/>
            <person name="Crouzillat D."/>
            <person name="Da Silva C."/>
            <person name="Daddiego L."/>
            <person name="De Bellis F."/>
            <person name="Dussert S."/>
            <person name="Garsmeur O."/>
            <person name="Gayraud T."/>
            <person name="Guignon V."/>
            <person name="Jahn K."/>
            <person name="Jamilloux V."/>
            <person name="Joet T."/>
            <person name="Labadie K."/>
            <person name="Lan T."/>
            <person name="Leclercq J."/>
            <person name="Lepelley M."/>
            <person name="Leroy T."/>
            <person name="Li L.T."/>
            <person name="Librado P."/>
            <person name="Lopez L."/>
            <person name="Munoz A."/>
            <person name="Noel B."/>
            <person name="Pallavicini A."/>
            <person name="Perrotta G."/>
            <person name="Poncet V."/>
            <person name="Pot D."/>
            <person name="Priyono X."/>
            <person name="Rigoreau M."/>
            <person name="Rouard M."/>
            <person name="Rozas J."/>
            <person name="Tranchant-Dubreuil C."/>
            <person name="VanBuren R."/>
            <person name="Zhang Q."/>
            <person name="Andrade A.C."/>
            <person name="Argout X."/>
            <person name="Bertrand B."/>
            <person name="de Kochko A."/>
            <person name="Graziosi G."/>
            <person name="Henry R.J."/>
            <person name="Jayarama X."/>
            <person name="Ming R."/>
            <person name="Nagai C."/>
            <person name="Rounsley S."/>
            <person name="Sankoff D."/>
            <person name="Giuliano G."/>
            <person name="Albert V.A."/>
            <person name="Wincker P."/>
            <person name="Lashermes P."/>
        </authorList>
    </citation>
    <scope>NUCLEOTIDE SEQUENCE [LARGE SCALE GENOMIC DNA]</scope>
    <source>
        <strain evidence="3">cv. DH200-94</strain>
    </source>
</reference>
<organism evidence="2 3">
    <name type="scientific">Coffea canephora</name>
    <name type="common">Robusta coffee</name>
    <dbReference type="NCBI Taxonomy" id="49390"/>
    <lineage>
        <taxon>Eukaryota</taxon>
        <taxon>Viridiplantae</taxon>
        <taxon>Streptophyta</taxon>
        <taxon>Embryophyta</taxon>
        <taxon>Tracheophyta</taxon>
        <taxon>Spermatophyta</taxon>
        <taxon>Magnoliopsida</taxon>
        <taxon>eudicotyledons</taxon>
        <taxon>Gunneridae</taxon>
        <taxon>Pentapetalae</taxon>
        <taxon>asterids</taxon>
        <taxon>lamiids</taxon>
        <taxon>Gentianales</taxon>
        <taxon>Rubiaceae</taxon>
        <taxon>Ixoroideae</taxon>
        <taxon>Gardenieae complex</taxon>
        <taxon>Bertiereae - Coffeeae clade</taxon>
        <taxon>Coffeeae</taxon>
        <taxon>Coffea</taxon>
    </lineage>
</organism>
<dbReference type="EMBL" id="HG743596">
    <property type="protein sequence ID" value="CDP21489.1"/>
    <property type="molecule type" value="Genomic_DNA"/>
</dbReference>
<evidence type="ECO:0000313" key="3">
    <source>
        <dbReference type="Proteomes" id="UP000295252"/>
    </source>
</evidence>
<feature type="non-terminal residue" evidence="2">
    <location>
        <position position="1"/>
    </location>
</feature>
<dbReference type="STRING" id="49390.A0A068VLK0"/>
<dbReference type="AlphaFoldDB" id="A0A068VLK0"/>
<dbReference type="Gramene" id="CDP21489">
    <property type="protein sequence ID" value="CDP21489"/>
    <property type="gene ID" value="GSCOC_T00010938001"/>
</dbReference>